<evidence type="ECO:0000313" key="11">
    <source>
        <dbReference type="EMBL" id="CAD9378265.1"/>
    </source>
</evidence>
<dbReference type="InterPro" id="IPR023395">
    <property type="entry name" value="MCP_dom_sf"/>
</dbReference>
<feature type="transmembrane region" description="Helical" evidence="10">
    <location>
        <begin position="20"/>
        <end position="39"/>
    </location>
</feature>
<dbReference type="InterPro" id="IPR018108">
    <property type="entry name" value="MCP_transmembrane"/>
</dbReference>
<evidence type="ECO:0008006" key="12">
    <source>
        <dbReference type="Google" id="ProtNLM"/>
    </source>
</evidence>
<dbReference type="InterPro" id="IPR002067">
    <property type="entry name" value="MCP"/>
</dbReference>
<dbReference type="AlphaFoldDB" id="A0A7S2F769"/>
<dbReference type="GO" id="GO:0016020">
    <property type="term" value="C:membrane"/>
    <property type="evidence" value="ECO:0007669"/>
    <property type="project" value="UniProtKB-SubCell"/>
</dbReference>
<organism evidence="11">
    <name type="scientific">Pycnococcus provasolii</name>
    <dbReference type="NCBI Taxonomy" id="41880"/>
    <lineage>
        <taxon>Eukaryota</taxon>
        <taxon>Viridiplantae</taxon>
        <taxon>Chlorophyta</taxon>
        <taxon>Pseudoscourfieldiophyceae</taxon>
        <taxon>Pseudoscourfieldiales</taxon>
        <taxon>Pycnococcaceae</taxon>
        <taxon>Pycnococcus</taxon>
    </lineage>
</organism>
<accession>A0A7S2F769</accession>
<dbReference type="GO" id="GO:0015215">
    <property type="term" value="F:nucleotide transmembrane transporter activity"/>
    <property type="evidence" value="ECO:0007669"/>
    <property type="project" value="UniProtKB-ARBA"/>
</dbReference>
<gene>
    <name evidence="11" type="ORF">PPRO1471_LOCUS4384</name>
</gene>
<feature type="repeat" description="Solcar" evidence="8">
    <location>
        <begin position="134"/>
        <end position="230"/>
    </location>
</feature>
<reference evidence="11" key="1">
    <citation type="submission" date="2021-01" db="EMBL/GenBank/DDBJ databases">
        <authorList>
            <person name="Corre E."/>
            <person name="Pelletier E."/>
            <person name="Niang G."/>
            <person name="Scheremetjew M."/>
            <person name="Finn R."/>
            <person name="Kale V."/>
            <person name="Holt S."/>
            <person name="Cochrane G."/>
            <person name="Meng A."/>
            <person name="Brown T."/>
            <person name="Cohen L."/>
        </authorList>
    </citation>
    <scope>NUCLEOTIDE SEQUENCE</scope>
    <source>
        <strain evidence="11">RCC733</strain>
    </source>
</reference>
<feature type="repeat" description="Solcar" evidence="8">
    <location>
        <begin position="238"/>
        <end position="325"/>
    </location>
</feature>
<evidence type="ECO:0000256" key="1">
    <source>
        <dbReference type="ARBA" id="ARBA00004141"/>
    </source>
</evidence>
<evidence type="ECO:0000256" key="5">
    <source>
        <dbReference type="ARBA" id="ARBA00022737"/>
    </source>
</evidence>
<feature type="repeat" description="Solcar" evidence="8">
    <location>
        <begin position="13"/>
        <end position="109"/>
    </location>
</feature>
<evidence type="ECO:0000256" key="8">
    <source>
        <dbReference type="PROSITE-ProRule" id="PRU00282"/>
    </source>
</evidence>
<dbReference type="EMBL" id="HBGR01006558">
    <property type="protein sequence ID" value="CAD9378265.1"/>
    <property type="molecule type" value="Transcribed_RNA"/>
</dbReference>
<evidence type="ECO:0000256" key="2">
    <source>
        <dbReference type="ARBA" id="ARBA00006375"/>
    </source>
</evidence>
<dbReference type="SUPFAM" id="SSF103506">
    <property type="entry name" value="Mitochondrial carrier"/>
    <property type="match status" value="1"/>
</dbReference>
<keyword evidence="4 8" id="KW-0812">Transmembrane</keyword>
<name>A0A7S2F769_9CHLO</name>
<comment type="similarity">
    <text evidence="2 9">Belongs to the mitochondrial carrier (TC 2.A.29) family.</text>
</comment>
<dbReference type="PRINTS" id="PR00926">
    <property type="entry name" value="MITOCARRIER"/>
</dbReference>
<keyword evidence="3 9" id="KW-0813">Transport</keyword>
<sequence length="343" mass="35672">MTPSPSSPPARAKSSVEQGLAGGIAGAASVVLLHPLDVVKVRMQVQGHRDPGTLQTARQYYYTSTPQALSAIARSEGYRALYAGVAPAVVGGTLAWGTYFAAYEACKGVWRRSTTSSTLTKSHEARDKSTAPRLSPAAHLACAAVAGAAVCGVTNPLWVVKTRLQLQSSGSGGGGGAATGGVPYRGLFHGLRTLLMEEGVRGCYSGLAPNLVLVSHGALQFMAYEELKHWCGGGRSQITPLEAGAAGMASKLFASVTTYPNQVLRSRMQQRRSVGSESLTLGGTAAALWRAEGLRGFYRGIGPSVLRVLPASGVTFLVYESVLGAIEQISCPSSTATTSSVRV</sequence>
<comment type="subcellular location">
    <subcellularLocation>
        <location evidence="1">Membrane</location>
        <topology evidence="1">Multi-pass membrane protein</topology>
    </subcellularLocation>
</comment>
<evidence type="ECO:0000256" key="4">
    <source>
        <dbReference type="ARBA" id="ARBA00022692"/>
    </source>
</evidence>
<evidence type="ECO:0000256" key="10">
    <source>
        <dbReference type="SAM" id="Phobius"/>
    </source>
</evidence>
<dbReference type="PROSITE" id="PS50920">
    <property type="entry name" value="SOLCAR"/>
    <property type="match status" value="3"/>
</dbReference>
<dbReference type="PANTHER" id="PTHR45683">
    <property type="entry name" value="MITOCHONDRIAL NICOTINAMIDE ADENINE DINUCLEOTIDE TRANSPORTER 1-RELATED-RELATED"/>
    <property type="match status" value="1"/>
</dbReference>
<dbReference type="InterPro" id="IPR044712">
    <property type="entry name" value="SLC25A32-like"/>
</dbReference>
<keyword evidence="5" id="KW-0677">Repeat</keyword>
<feature type="transmembrane region" description="Helical" evidence="10">
    <location>
        <begin position="80"/>
        <end position="102"/>
    </location>
</feature>
<keyword evidence="7 8" id="KW-0472">Membrane</keyword>
<evidence type="ECO:0000256" key="6">
    <source>
        <dbReference type="ARBA" id="ARBA00022989"/>
    </source>
</evidence>
<keyword evidence="6 10" id="KW-1133">Transmembrane helix</keyword>
<evidence type="ECO:0000256" key="9">
    <source>
        <dbReference type="RuleBase" id="RU000488"/>
    </source>
</evidence>
<protein>
    <recommendedName>
        <fullName evidence="12">Mitochondrial carrier protein</fullName>
    </recommendedName>
</protein>
<dbReference type="Pfam" id="PF00153">
    <property type="entry name" value="Mito_carr"/>
    <property type="match status" value="3"/>
</dbReference>
<dbReference type="Gene3D" id="1.50.40.10">
    <property type="entry name" value="Mitochondrial carrier domain"/>
    <property type="match status" value="2"/>
</dbReference>
<evidence type="ECO:0000256" key="7">
    <source>
        <dbReference type="ARBA" id="ARBA00023136"/>
    </source>
</evidence>
<proteinExistence type="inferred from homology"/>
<evidence type="ECO:0000256" key="3">
    <source>
        <dbReference type="ARBA" id="ARBA00022448"/>
    </source>
</evidence>
<feature type="transmembrane region" description="Helical" evidence="10">
    <location>
        <begin position="137"/>
        <end position="160"/>
    </location>
</feature>